<name>A0ABU8FRN8_9BACI</name>
<keyword evidence="2" id="KW-1185">Reference proteome</keyword>
<dbReference type="EMBL" id="JBAWSV010000001">
    <property type="protein sequence ID" value="MEI4828646.1"/>
    <property type="molecule type" value="Genomic_DNA"/>
</dbReference>
<gene>
    <name evidence="1" type="ORF">WAX78_04165</name>
</gene>
<dbReference type="Proteomes" id="UP001367922">
    <property type="component" value="Unassembled WGS sequence"/>
</dbReference>
<sequence>MEEKVCPKCNANQIEKGIVRAGNGVVHMFSYNNPRSQSSPISSYFCLNCGYVLGLYVEKPHNF</sequence>
<evidence type="ECO:0000313" key="2">
    <source>
        <dbReference type="Proteomes" id="UP001367922"/>
    </source>
</evidence>
<evidence type="ECO:0000313" key="1">
    <source>
        <dbReference type="EMBL" id="MEI4828646.1"/>
    </source>
</evidence>
<comment type="caution">
    <text evidence="1">The sequence shown here is derived from an EMBL/GenBank/DDBJ whole genome shotgun (WGS) entry which is preliminary data.</text>
</comment>
<proteinExistence type="predicted"/>
<protein>
    <submittedName>
        <fullName evidence="1">Acetyltransferase</fullName>
    </submittedName>
</protein>
<organism evidence="1 2">
    <name type="scientific">Bacillus yunxiaonensis</name>
    <dbReference type="NCBI Taxonomy" id="3127665"/>
    <lineage>
        <taxon>Bacteria</taxon>
        <taxon>Bacillati</taxon>
        <taxon>Bacillota</taxon>
        <taxon>Bacilli</taxon>
        <taxon>Bacillales</taxon>
        <taxon>Bacillaceae</taxon>
        <taxon>Bacillus</taxon>
    </lineage>
</organism>
<accession>A0ABU8FRN8</accession>
<reference evidence="1 2" key="1">
    <citation type="submission" date="2024-01" db="EMBL/GenBank/DDBJ databases">
        <title>Seven novel Bacillus-like species.</title>
        <authorList>
            <person name="Liu G."/>
        </authorList>
    </citation>
    <scope>NUCLEOTIDE SEQUENCE [LARGE SCALE GENOMIC DNA]</scope>
    <source>
        <strain evidence="1 2">FJAT-53711</strain>
    </source>
</reference>